<dbReference type="Gene3D" id="3.40.1160.10">
    <property type="entry name" value="Acetylglutamate kinase-like"/>
    <property type="match status" value="1"/>
</dbReference>
<proteinExistence type="inferred from homology"/>
<comment type="pathway">
    <text evidence="10">Amino-acid biosynthesis; L-methionine biosynthesis via de novo pathway; L-homoserine from L-aspartate: step 1/3.</text>
</comment>
<comment type="pathway">
    <text evidence="10">Amino-acid biosynthesis; L-threonine biosynthesis; L-threonine from L-aspartate: step 1/5.</text>
</comment>
<keyword evidence="6 8" id="KW-0067">ATP-binding</keyword>
<keyword evidence="4 8" id="KW-0547">Nucleotide-binding</keyword>
<dbReference type="Proteomes" id="UP000287701">
    <property type="component" value="Chromosome"/>
</dbReference>
<comment type="catalytic activity">
    <reaction evidence="7 9">
        <text>L-aspartate + ATP = 4-phospho-L-aspartate + ADP</text>
        <dbReference type="Rhea" id="RHEA:23776"/>
        <dbReference type="ChEBI" id="CHEBI:29991"/>
        <dbReference type="ChEBI" id="CHEBI:30616"/>
        <dbReference type="ChEBI" id="CHEBI:57535"/>
        <dbReference type="ChEBI" id="CHEBI:456216"/>
        <dbReference type="EC" id="2.7.2.4"/>
    </reaction>
</comment>
<dbReference type="UniPathway" id="UPA00050">
    <property type="reaction ID" value="UER00461"/>
</dbReference>
<feature type="binding site" evidence="8">
    <location>
        <position position="119"/>
    </location>
    <ligand>
        <name>substrate</name>
    </ligand>
</feature>
<dbReference type="UniPathway" id="UPA00051">
    <property type="reaction ID" value="UER00462"/>
</dbReference>
<dbReference type="InterPro" id="IPR036393">
    <property type="entry name" value="AceGlu_kinase-like_sf"/>
</dbReference>
<evidence type="ECO:0000256" key="6">
    <source>
        <dbReference type="ARBA" id="ARBA00022840"/>
    </source>
</evidence>
<reference evidence="12 13" key="1">
    <citation type="submission" date="2019-01" db="EMBL/GenBank/DDBJ databases">
        <title>Whole Genome of Ornithobacterium rhinotracheale FARPER-174b.</title>
        <authorList>
            <person name="Tataje-Lavanda L.A."/>
            <person name="Montalvan A."/>
            <person name="Montesinos R."/>
            <person name="Zimic M."/>
            <person name="Fernandez-Sanchez M."/>
            <person name="Fernandez-Diaz M."/>
        </authorList>
    </citation>
    <scope>NUCLEOTIDE SEQUENCE [LARGE SCALE GENOMIC DNA]</scope>
    <source>
        <strain evidence="12 13">FARPER-174b</strain>
    </source>
</reference>
<comment type="similarity">
    <text evidence="2 9">Belongs to the aspartokinase family.</text>
</comment>
<evidence type="ECO:0000256" key="3">
    <source>
        <dbReference type="ARBA" id="ARBA00022679"/>
    </source>
</evidence>
<dbReference type="GO" id="GO:0009089">
    <property type="term" value="P:lysine biosynthetic process via diaminopimelate"/>
    <property type="evidence" value="ECO:0007669"/>
    <property type="project" value="UniProtKB-UniPathway"/>
</dbReference>
<keyword evidence="3 9" id="KW-0808">Transferase</keyword>
<evidence type="ECO:0000256" key="9">
    <source>
        <dbReference type="RuleBase" id="RU003448"/>
    </source>
</evidence>
<dbReference type="InterPro" id="IPR001048">
    <property type="entry name" value="Asp/Glu/Uridylate_kinase"/>
</dbReference>
<dbReference type="GO" id="GO:0004072">
    <property type="term" value="F:aspartate kinase activity"/>
    <property type="evidence" value="ECO:0007669"/>
    <property type="project" value="UniProtKB-EC"/>
</dbReference>
<dbReference type="AlphaFoldDB" id="A0A3R5UVV0"/>
<dbReference type="SUPFAM" id="SSF53633">
    <property type="entry name" value="Carbamate kinase-like"/>
    <property type="match status" value="1"/>
</dbReference>
<dbReference type="EC" id="2.7.2.4" evidence="9"/>
<keyword evidence="5 9" id="KW-0418">Kinase</keyword>
<evidence type="ECO:0000313" key="12">
    <source>
        <dbReference type="EMBL" id="QAR31766.1"/>
    </source>
</evidence>
<sequence>MKIYKFGGASVKDATNVQNVEKVLKATGYQNCFLVVSAMGKTTNALEDVVSAYRNKEDYLSLLNEIERFHINIAKELIPEIHPVFEQIIKLIAEVKTFLSLNKSPKYDFVYDQVISLGELLSTKIISAYLNFKGIENQWIDAREYIKTNNFYREGKVDWEKTEKNFKGLDEDKLYITQGFIGSDENNFTTTLGREGSDYTGAIIAYCLNADSLSIWKDVKGVLNADPRVFSNTQILKEISYEEAIELAYYGASVIHPKTLQPLQSKNIPLYVKCFEDPSLPGSVIKQGKRLDPLVPCYIVKKNQITLSISSKSFSFIDEEIIKDVYEKLSDNKIKVNLIQISAITLLLCIEDKFHNLEQLIEDLDQKYKVSMVTDCTLYTIRHAQKDSENIIPNHDKAIVRQSAINTLQLVVKEEK</sequence>
<feature type="binding site" evidence="8">
    <location>
        <position position="43"/>
    </location>
    <ligand>
        <name>substrate</name>
    </ligand>
</feature>
<feature type="binding site" evidence="8">
    <location>
        <begin position="5"/>
        <end position="8"/>
    </location>
    <ligand>
        <name>ATP</name>
        <dbReference type="ChEBI" id="CHEBI:30616"/>
    </ligand>
</feature>
<evidence type="ECO:0000259" key="11">
    <source>
        <dbReference type="Pfam" id="PF00696"/>
    </source>
</evidence>
<dbReference type="GO" id="GO:0005524">
    <property type="term" value="F:ATP binding"/>
    <property type="evidence" value="ECO:0007669"/>
    <property type="project" value="UniProtKB-KW"/>
</dbReference>
<feature type="domain" description="Aspartate/glutamate/uridylate kinase" evidence="11">
    <location>
        <begin position="2"/>
        <end position="273"/>
    </location>
</feature>
<dbReference type="PIRSF" id="PIRSF000726">
    <property type="entry name" value="Asp_kin"/>
    <property type="match status" value="1"/>
</dbReference>
<evidence type="ECO:0000256" key="1">
    <source>
        <dbReference type="ARBA" id="ARBA00004766"/>
    </source>
</evidence>
<evidence type="ECO:0000256" key="5">
    <source>
        <dbReference type="ARBA" id="ARBA00022777"/>
    </source>
</evidence>
<gene>
    <name evidence="12" type="ORF">EQP59_10640</name>
</gene>
<dbReference type="PANTHER" id="PTHR21499:SF59">
    <property type="entry name" value="ASPARTOKINASE"/>
    <property type="match status" value="1"/>
</dbReference>
<dbReference type="PANTHER" id="PTHR21499">
    <property type="entry name" value="ASPARTATE KINASE"/>
    <property type="match status" value="1"/>
</dbReference>
<accession>A0A3R5UVV0</accession>
<comment type="pathway">
    <text evidence="1 10">Amino-acid biosynthesis; L-lysine biosynthesis via DAP pathway; (S)-tetrahydrodipicolinate from L-aspartate: step 1/4.</text>
</comment>
<name>A0A3R5UVV0_ORNRH</name>
<dbReference type="InterPro" id="IPR042199">
    <property type="entry name" value="AsparK_Bifunc_asparK/hSer_DH"/>
</dbReference>
<evidence type="ECO:0000256" key="2">
    <source>
        <dbReference type="ARBA" id="ARBA00010122"/>
    </source>
</evidence>
<dbReference type="EMBL" id="CP035107">
    <property type="protein sequence ID" value="QAR31766.1"/>
    <property type="molecule type" value="Genomic_DNA"/>
</dbReference>
<dbReference type="CDD" id="cd04243">
    <property type="entry name" value="AAK_AK-HSDH-like"/>
    <property type="match status" value="1"/>
</dbReference>
<dbReference type="InterPro" id="IPR001341">
    <property type="entry name" value="Asp_kinase"/>
</dbReference>
<dbReference type="GO" id="GO:0009088">
    <property type="term" value="P:threonine biosynthetic process"/>
    <property type="evidence" value="ECO:0007669"/>
    <property type="project" value="UniProtKB-UniPathway"/>
</dbReference>
<evidence type="ECO:0000256" key="10">
    <source>
        <dbReference type="RuleBase" id="RU004249"/>
    </source>
</evidence>
<dbReference type="RefSeq" id="WP_128502203.1">
    <property type="nucleotide sequence ID" value="NZ_CP035107.1"/>
</dbReference>
<feature type="binding site" evidence="8">
    <location>
        <position position="228"/>
    </location>
    <ligand>
        <name>ATP</name>
        <dbReference type="ChEBI" id="CHEBI:30616"/>
    </ligand>
</feature>
<protein>
    <recommendedName>
        <fullName evidence="9">Aspartokinase</fullName>
        <ecNumber evidence="9">2.7.2.4</ecNumber>
    </recommendedName>
</protein>
<dbReference type="Gene3D" id="1.20.120.1320">
    <property type="entry name" value="Aspartokinase, catalytic domain"/>
    <property type="match status" value="1"/>
</dbReference>
<dbReference type="GO" id="GO:0005829">
    <property type="term" value="C:cytosol"/>
    <property type="evidence" value="ECO:0007669"/>
    <property type="project" value="TreeGrafter"/>
</dbReference>
<keyword evidence="10" id="KW-0028">Amino-acid biosynthesis</keyword>
<dbReference type="InterPro" id="IPR005260">
    <property type="entry name" value="Asp_kin_monofn"/>
</dbReference>
<dbReference type="UniPathway" id="UPA00034">
    <property type="reaction ID" value="UER00015"/>
</dbReference>
<dbReference type="Pfam" id="PF00696">
    <property type="entry name" value="AA_kinase"/>
    <property type="match status" value="1"/>
</dbReference>
<evidence type="ECO:0000313" key="13">
    <source>
        <dbReference type="Proteomes" id="UP000287701"/>
    </source>
</evidence>
<dbReference type="OrthoDB" id="9799110at2"/>
<dbReference type="NCBIfam" id="TIGR00657">
    <property type="entry name" value="asp_kinases"/>
    <property type="match status" value="1"/>
</dbReference>
<dbReference type="GO" id="GO:0009090">
    <property type="term" value="P:homoserine biosynthetic process"/>
    <property type="evidence" value="ECO:0007669"/>
    <property type="project" value="TreeGrafter"/>
</dbReference>
<organism evidence="12 13">
    <name type="scientific">Ornithobacterium rhinotracheale</name>
    <dbReference type="NCBI Taxonomy" id="28251"/>
    <lineage>
        <taxon>Bacteria</taxon>
        <taxon>Pseudomonadati</taxon>
        <taxon>Bacteroidota</taxon>
        <taxon>Flavobacteriia</taxon>
        <taxon>Flavobacteriales</taxon>
        <taxon>Weeksellaceae</taxon>
        <taxon>Ornithobacterium</taxon>
    </lineage>
</organism>
<evidence type="ECO:0000256" key="8">
    <source>
        <dbReference type="PIRSR" id="PIRSR000726-1"/>
    </source>
</evidence>
<evidence type="ECO:0000256" key="4">
    <source>
        <dbReference type="ARBA" id="ARBA00022741"/>
    </source>
</evidence>
<dbReference type="SUPFAM" id="SSF55021">
    <property type="entry name" value="ACT-like"/>
    <property type="match status" value="1"/>
</dbReference>
<dbReference type="InterPro" id="IPR045865">
    <property type="entry name" value="ACT-like_dom_sf"/>
</dbReference>
<evidence type="ECO:0000256" key="7">
    <source>
        <dbReference type="ARBA" id="ARBA00047872"/>
    </source>
</evidence>